<keyword evidence="1" id="KW-0812">Transmembrane</keyword>
<protein>
    <submittedName>
        <fullName evidence="3">Endonuclease</fullName>
    </submittedName>
</protein>
<keyword evidence="1" id="KW-0472">Membrane</keyword>
<evidence type="ECO:0000256" key="1">
    <source>
        <dbReference type="SAM" id="Phobius"/>
    </source>
</evidence>
<dbReference type="Gene3D" id="3.60.10.10">
    <property type="entry name" value="Endonuclease/exonuclease/phosphatase"/>
    <property type="match status" value="1"/>
</dbReference>
<reference evidence="3 4" key="1">
    <citation type="journal article" date="2023" name="Microbiol. Spectr.">
        <title>Symbiosis of Carpenter Bees with Uncharacterized Lactic Acid Bacteria Showing NAD Auxotrophy.</title>
        <authorList>
            <person name="Kawasaki S."/>
            <person name="Ozawa K."/>
            <person name="Mori T."/>
            <person name="Yamamoto A."/>
            <person name="Ito M."/>
            <person name="Ohkuma M."/>
            <person name="Sakamoto M."/>
            <person name="Matsutani M."/>
        </authorList>
    </citation>
    <scope>NUCLEOTIDE SEQUENCE [LARGE SCALE GENOMIC DNA]</scope>
    <source>
        <strain evidence="3 4">KimH</strain>
    </source>
</reference>
<keyword evidence="3" id="KW-0378">Hydrolase</keyword>
<organism evidence="3 4">
    <name type="scientific">Bombiscardovia apis</name>
    <dbReference type="NCBI Taxonomy" id="2932182"/>
    <lineage>
        <taxon>Bacteria</taxon>
        <taxon>Bacillati</taxon>
        <taxon>Actinomycetota</taxon>
        <taxon>Actinomycetes</taxon>
        <taxon>Bifidobacteriales</taxon>
        <taxon>Bifidobacteriaceae</taxon>
        <taxon>Bombiscardovia</taxon>
    </lineage>
</organism>
<feature type="transmembrane region" description="Helical" evidence="1">
    <location>
        <begin position="40"/>
        <end position="64"/>
    </location>
</feature>
<evidence type="ECO:0000313" key="4">
    <source>
        <dbReference type="Proteomes" id="UP001321748"/>
    </source>
</evidence>
<feature type="transmembrane region" description="Helical" evidence="1">
    <location>
        <begin position="71"/>
        <end position="89"/>
    </location>
</feature>
<keyword evidence="4" id="KW-1185">Reference proteome</keyword>
<keyword evidence="3" id="KW-0255">Endonuclease</keyword>
<gene>
    <name evidence="3" type="ORF">KIMH_04290</name>
</gene>
<sequence length="344" mass="37831">MAKVRRVPGVRLVLSFLARALALIALIGTGAHYLPSQFAAWPFVPEVVSLTPWYALAALIALVLSLLSRRWFTSLLALACLYVGVSWQLPFFSDEHTLPKDALAAGAAEQPIKDDYAARVMTANVFRGHADAATIVQVVRDNRVEVLALQETTDDFVKRLEKAGIKDYLPYSKVSSADGKYGNGLWSLTPLGSPARDDVDSSASQMPAGTVTFGQDRDIRFVSVHTTSPSPGSWQQWKRSLDELSNMKSHVYTRYVFLGDFNATYDHAPFRDFLGNRFSDAARYSGHGFTFTWPMDRPGIPPFAGIDHIVVDRGIQSGQLKTLSIPGSDHRALVGTIWVGESGR</sequence>
<dbReference type="Proteomes" id="UP001321748">
    <property type="component" value="Chromosome"/>
</dbReference>
<dbReference type="RefSeq" id="WP_317643330.1">
    <property type="nucleotide sequence ID" value="NZ_AP026800.1"/>
</dbReference>
<dbReference type="InterPro" id="IPR036691">
    <property type="entry name" value="Endo/exonu/phosph_ase_sf"/>
</dbReference>
<accession>A0ABM8BBP6</accession>
<evidence type="ECO:0000313" key="3">
    <source>
        <dbReference type="EMBL" id="BDR54318.1"/>
    </source>
</evidence>
<feature type="transmembrane region" description="Helical" evidence="1">
    <location>
        <begin position="12"/>
        <end position="34"/>
    </location>
</feature>
<keyword evidence="3" id="KW-0540">Nuclease</keyword>
<keyword evidence="1" id="KW-1133">Transmembrane helix</keyword>
<dbReference type="InterPro" id="IPR005135">
    <property type="entry name" value="Endo/exonuclease/phosphatase"/>
</dbReference>
<dbReference type="EMBL" id="AP026800">
    <property type="protein sequence ID" value="BDR54318.1"/>
    <property type="molecule type" value="Genomic_DNA"/>
</dbReference>
<dbReference type="GO" id="GO:0004519">
    <property type="term" value="F:endonuclease activity"/>
    <property type="evidence" value="ECO:0007669"/>
    <property type="project" value="UniProtKB-KW"/>
</dbReference>
<evidence type="ECO:0000259" key="2">
    <source>
        <dbReference type="Pfam" id="PF03372"/>
    </source>
</evidence>
<dbReference type="Pfam" id="PF03372">
    <property type="entry name" value="Exo_endo_phos"/>
    <property type="match status" value="1"/>
</dbReference>
<proteinExistence type="predicted"/>
<dbReference type="SUPFAM" id="SSF56219">
    <property type="entry name" value="DNase I-like"/>
    <property type="match status" value="1"/>
</dbReference>
<feature type="domain" description="Endonuclease/exonuclease/phosphatase" evidence="2">
    <location>
        <begin position="121"/>
        <end position="330"/>
    </location>
</feature>
<name>A0ABM8BBP6_9BIFI</name>